<evidence type="ECO:0000256" key="1">
    <source>
        <dbReference type="SAM" id="Phobius"/>
    </source>
</evidence>
<evidence type="ECO:0000313" key="2">
    <source>
        <dbReference type="EMBL" id="KPL80232.1"/>
    </source>
</evidence>
<accession>A0A0P6XJA9</accession>
<dbReference type="STRING" id="70996.SE18_24570"/>
<dbReference type="Proteomes" id="UP000050277">
    <property type="component" value="Unassembled WGS sequence"/>
</dbReference>
<name>A0A0P6XJA9_9CHLR</name>
<dbReference type="OrthoDB" id="9811671at2"/>
<sequence>MLTDIIDAMQTIHRAVTGVVTAPPLAEYPDSLEPMQCPFVMTWVGGGSWDEAAMGLHKDETTFRVLVLIAPVALGIIGSLLSSSTQLLDAFRHLYLDYENIQTLGGTVEQCGTITHEGLQIITYAGVEWRGFMLTIPTILKEIKTP</sequence>
<organism evidence="2 3">
    <name type="scientific">Herpetosiphon geysericola</name>
    <dbReference type="NCBI Taxonomy" id="70996"/>
    <lineage>
        <taxon>Bacteria</taxon>
        <taxon>Bacillati</taxon>
        <taxon>Chloroflexota</taxon>
        <taxon>Chloroflexia</taxon>
        <taxon>Herpetosiphonales</taxon>
        <taxon>Herpetosiphonaceae</taxon>
        <taxon>Herpetosiphon</taxon>
    </lineage>
</organism>
<proteinExistence type="predicted"/>
<keyword evidence="1" id="KW-0472">Membrane</keyword>
<protein>
    <submittedName>
        <fullName evidence="2">Uncharacterized protein</fullName>
    </submittedName>
</protein>
<evidence type="ECO:0000313" key="3">
    <source>
        <dbReference type="Proteomes" id="UP000050277"/>
    </source>
</evidence>
<comment type="caution">
    <text evidence="2">The sequence shown here is derived from an EMBL/GenBank/DDBJ whole genome shotgun (WGS) entry which is preliminary data.</text>
</comment>
<feature type="transmembrane region" description="Helical" evidence="1">
    <location>
        <begin position="63"/>
        <end position="82"/>
    </location>
</feature>
<keyword evidence="1" id="KW-1133">Transmembrane helix</keyword>
<dbReference type="EMBL" id="LGKP01000040">
    <property type="protein sequence ID" value="KPL80232.1"/>
    <property type="molecule type" value="Genomic_DNA"/>
</dbReference>
<dbReference type="AlphaFoldDB" id="A0A0P6XJA9"/>
<keyword evidence="1" id="KW-0812">Transmembrane</keyword>
<reference evidence="2 3" key="1">
    <citation type="submission" date="2015-07" db="EMBL/GenBank/DDBJ databases">
        <title>Whole genome sequence of Herpetosiphon geysericola DSM 7119.</title>
        <authorList>
            <person name="Hemp J."/>
            <person name="Ward L.M."/>
            <person name="Pace L.A."/>
            <person name="Fischer W.W."/>
        </authorList>
    </citation>
    <scope>NUCLEOTIDE SEQUENCE [LARGE SCALE GENOMIC DNA]</scope>
    <source>
        <strain evidence="2 3">DSM 7119</strain>
    </source>
</reference>
<gene>
    <name evidence="2" type="ORF">SE18_24570</name>
</gene>
<dbReference type="RefSeq" id="WP_054537118.1">
    <property type="nucleotide sequence ID" value="NZ_LGKP01000040.1"/>
</dbReference>
<keyword evidence="3" id="KW-1185">Reference proteome</keyword>